<keyword evidence="5" id="KW-0808">Transferase</keyword>
<dbReference type="EMBL" id="GL870993">
    <property type="protein sequence ID" value="EGC37663.1"/>
    <property type="molecule type" value="Genomic_DNA"/>
</dbReference>
<keyword evidence="8" id="KW-0677">Repeat</keyword>
<dbReference type="InterPro" id="IPR031127">
    <property type="entry name" value="E3_UB_ligase_RBR"/>
</dbReference>
<dbReference type="PROSITE" id="PS51873">
    <property type="entry name" value="TRIAD"/>
    <property type="match status" value="1"/>
</dbReference>
<keyword evidence="11" id="KW-0862">Zinc</keyword>
<keyword evidence="6" id="KW-0812">Transmembrane</keyword>
<dbReference type="InParanoid" id="F0ZEC4"/>
<evidence type="ECO:0000256" key="9">
    <source>
        <dbReference type="ARBA" id="ARBA00022771"/>
    </source>
</evidence>
<reference evidence="19" key="1">
    <citation type="journal article" date="2011" name="Genome Biol.">
        <title>Comparative genomics of the social amoebae Dictyostelium discoideum and Dictyostelium purpureum.</title>
        <authorList>
            <consortium name="US DOE Joint Genome Institute (JGI-PGF)"/>
            <person name="Sucgang R."/>
            <person name="Kuo A."/>
            <person name="Tian X."/>
            <person name="Salerno W."/>
            <person name="Parikh A."/>
            <person name="Feasley C.L."/>
            <person name="Dalin E."/>
            <person name="Tu H."/>
            <person name="Huang E."/>
            <person name="Barry K."/>
            <person name="Lindquist E."/>
            <person name="Shapiro H."/>
            <person name="Bruce D."/>
            <person name="Schmutz J."/>
            <person name="Salamov A."/>
            <person name="Fey P."/>
            <person name="Gaudet P."/>
            <person name="Anjard C."/>
            <person name="Babu M.M."/>
            <person name="Basu S."/>
            <person name="Bushmanova Y."/>
            <person name="van der Wel H."/>
            <person name="Katoh-Kurasawa M."/>
            <person name="Dinh C."/>
            <person name="Coutinho P.M."/>
            <person name="Saito T."/>
            <person name="Elias M."/>
            <person name="Schaap P."/>
            <person name="Kay R.R."/>
            <person name="Henrissat B."/>
            <person name="Eichinger L."/>
            <person name="Rivero F."/>
            <person name="Putnam N.H."/>
            <person name="West C.M."/>
            <person name="Loomis W.F."/>
            <person name="Chisholm R.L."/>
            <person name="Shaulsky G."/>
            <person name="Strassmann J.E."/>
            <person name="Queller D.C."/>
            <person name="Kuspa A."/>
            <person name="Grigoriev I.V."/>
        </authorList>
    </citation>
    <scope>NUCLEOTIDE SEQUENCE [LARGE SCALE GENOMIC DNA]</scope>
    <source>
        <strain evidence="19">QSDP1</strain>
    </source>
</reference>
<dbReference type="GO" id="GO:0005737">
    <property type="term" value="C:cytoplasm"/>
    <property type="evidence" value="ECO:0000318"/>
    <property type="project" value="GO_Central"/>
</dbReference>
<keyword evidence="15" id="KW-0175">Coiled coil</keyword>
<dbReference type="InterPro" id="IPR001841">
    <property type="entry name" value="Znf_RING"/>
</dbReference>
<dbReference type="eggNOG" id="KOG1815">
    <property type="taxonomic scope" value="Eukaryota"/>
</dbReference>
<organism evidence="18 19">
    <name type="scientific">Dictyostelium purpureum</name>
    <name type="common">Slime mold</name>
    <dbReference type="NCBI Taxonomy" id="5786"/>
    <lineage>
        <taxon>Eukaryota</taxon>
        <taxon>Amoebozoa</taxon>
        <taxon>Evosea</taxon>
        <taxon>Eumycetozoa</taxon>
        <taxon>Dictyostelia</taxon>
        <taxon>Dictyosteliales</taxon>
        <taxon>Dictyosteliaceae</taxon>
        <taxon>Dictyostelium</taxon>
    </lineage>
</organism>
<evidence type="ECO:0000313" key="19">
    <source>
        <dbReference type="Proteomes" id="UP000001064"/>
    </source>
</evidence>
<dbReference type="PROSITE" id="PS50089">
    <property type="entry name" value="ZF_RING_2"/>
    <property type="match status" value="1"/>
</dbReference>
<dbReference type="GO" id="GO:0008270">
    <property type="term" value="F:zinc ion binding"/>
    <property type="evidence" value="ECO:0007669"/>
    <property type="project" value="UniProtKB-KW"/>
</dbReference>
<dbReference type="PROSITE" id="PS00518">
    <property type="entry name" value="ZF_RING_1"/>
    <property type="match status" value="1"/>
</dbReference>
<evidence type="ECO:0000256" key="3">
    <source>
        <dbReference type="ARBA" id="ARBA00004906"/>
    </source>
</evidence>
<dbReference type="KEGG" id="dpp:DICPUDRAFT_29874"/>
<name>F0ZEC4_DICPU</name>
<evidence type="ECO:0000259" key="17">
    <source>
        <dbReference type="PROSITE" id="PS51873"/>
    </source>
</evidence>
<feature type="domain" description="RING-type" evidence="17">
    <location>
        <begin position="347"/>
        <end position="565"/>
    </location>
</feature>
<dbReference type="Gene3D" id="1.20.120.1750">
    <property type="match status" value="1"/>
</dbReference>
<dbReference type="SUPFAM" id="SSF57850">
    <property type="entry name" value="RING/U-box"/>
    <property type="match status" value="2"/>
</dbReference>
<evidence type="ECO:0000256" key="2">
    <source>
        <dbReference type="ARBA" id="ARBA00004167"/>
    </source>
</evidence>
<dbReference type="InterPro" id="IPR017907">
    <property type="entry name" value="Znf_RING_CS"/>
</dbReference>
<evidence type="ECO:0000256" key="4">
    <source>
        <dbReference type="ARBA" id="ARBA00012251"/>
    </source>
</evidence>
<comment type="pathway">
    <text evidence="3">Protein modification; protein ubiquitination.</text>
</comment>
<keyword evidence="13" id="KW-0472">Membrane</keyword>
<dbReference type="GO" id="GO:0031090">
    <property type="term" value="C:organelle membrane"/>
    <property type="evidence" value="ECO:0007669"/>
    <property type="project" value="UniProtKB-ARBA"/>
</dbReference>
<dbReference type="GO" id="GO:0061630">
    <property type="term" value="F:ubiquitin protein ligase activity"/>
    <property type="evidence" value="ECO:0000318"/>
    <property type="project" value="GO_Central"/>
</dbReference>
<dbReference type="OrthoDB" id="20451at2759"/>
<evidence type="ECO:0000256" key="13">
    <source>
        <dbReference type="ARBA" id="ARBA00023136"/>
    </source>
</evidence>
<dbReference type="Gene3D" id="3.30.40.10">
    <property type="entry name" value="Zinc/RING finger domain, C3HC4 (zinc finger)"/>
    <property type="match status" value="1"/>
</dbReference>
<keyword evidence="12" id="KW-1133">Transmembrane helix</keyword>
<evidence type="ECO:0000256" key="14">
    <source>
        <dbReference type="PROSITE-ProRule" id="PRU00175"/>
    </source>
</evidence>
<dbReference type="GO" id="GO:0000151">
    <property type="term" value="C:ubiquitin ligase complex"/>
    <property type="evidence" value="ECO:0000318"/>
    <property type="project" value="GO_Central"/>
</dbReference>
<dbReference type="GO" id="GO:0016567">
    <property type="term" value="P:protein ubiquitination"/>
    <property type="evidence" value="ECO:0007669"/>
    <property type="project" value="InterPro"/>
</dbReference>
<proteinExistence type="predicted"/>
<dbReference type="AlphaFoldDB" id="F0ZEC4"/>
<dbReference type="CDD" id="cd22584">
    <property type="entry name" value="Rcat_RBR_unk"/>
    <property type="match status" value="1"/>
</dbReference>
<comment type="catalytic activity">
    <reaction evidence="1">
        <text>[E2 ubiquitin-conjugating enzyme]-S-ubiquitinyl-L-cysteine + [acceptor protein]-L-lysine = [E2 ubiquitin-conjugating enzyme]-L-cysteine + [acceptor protein]-N(6)-ubiquitinyl-L-lysine.</text>
        <dbReference type="EC" id="2.3.2.31"/>
    </reaction>
</comment>
<evidence type="ECO:0000256" key="6">
    <source>
        <dbReference type="ARBA" id="ARBA00022692"/>
    </source>
</evidence>
<dbReference type="GO" id="GO:0006511">
    <property type="term" value="P:ubiquitin-dependent protein catabolic process"/>
    <property type="evidence" value="ECO:0000318"/>
    <property type="project" value="GO_Central"/>
</dbReference>
<dbReference type="GO" id="GO:0031624">
    <property type="term" value="F:ubiquitin conjugating enzyme binding"/>
    <property type="evidence" value="ECO:0000318"/>
    <property type="project" value="GO_Central"/>
</dbReference>
<keyword evidence="9 14" id="KW-0863">Zinc-finger</keyword>
<dbReference type="Pfam" id="PF22191">
    <property type="entry name" value="IBR_1"/>
    <property type="match status" value="1"/>
</dbReference>
<dbReference type="Proteomes" id="UP000001064">
    <property type="component" value="Unassembled WGS sequence"/>
</dbReference>
<dbReference type="SMART" id="SM00184">
    <property type="entry name" value="RING"/>
    <property type="match status" value="1"/>
</dbReference>
<comment type="subcellular location">
    <subcellularLocation>
        <location evidence="2">Membrane</location>
        <topology evidence="2">Single-pass membrane protein</topology>
    </subcellularLocation>
</comment>
<evidence type="ECO:0000256" key="10">
    <source>
        <dbReference type="ARBA" id="ARBA00022786"/>
    </source>
</evidence>
<dbReference type="PANTHER" id="PTHR11685">
    <property type="entry name" value="RBR FAMILY RING FINGER AND IBR DOMAIN-CONTAINING"/>
    <property type="match status" value="1"/>
</dbReference>
<dbReference type="OMA" id="NITERTY"/>
<evidence type="ECO:0000259" key="16">
    <source>
        <dbReference type="PROSITE" id="PS50089"/>
    </source>
</evidence>
<accession>F0ZEC4</accession>
<dbReference type="EC" id="2.3.2.31" evidence="4"/>
<evidence type="ECO:0000256" key="8">
    <source>
        <dbReference type="ARBA" id="ARBA00022737"/>
    </source>
</evidence>
<sequence>MSNYSHSNKNEELYLSIPSPDNRKRFTIINEINKQSIVLMISNELKFSPFLGLVINRFQLDSNTRKKIIVKTDCGRRIKTLEGTFNNQILYISISDLIDEDYDEDDKKSVSISPQVEEKEKYLPLFKEQKDNKNLFFKTIIKPIIKGPMENVRVIIGESYPYRCKFLISNPSIRSRVNIYFTEIPNENRELDYSFKVVFANNSRCPKLIVSELEELIRTKINISKTNIRSILFVATQYYRDNSFFYASYSGEKTTELLFPDLKHGQTISENQLLLKIYNEVEQVSKHNNIPESLAKKLLFINSFDTKSLLNNDKESNHSSLISLNPSHRTCQISLIKFNNLMKKSSQDQECSICYCDYSQNEMVELICGHKFCNNCLNFYFKESINNGNGNKMSISCPTTDCQNKCIDEVTIETMVQDSSFSKLNTKNLIRDYIFHVPGSFSCPQRGCGRLLLGITSTSKYAPYVHCYGHNFCIFCKKSGYHWPYSCVNFQHKIVDDLYSYKWILENTTVCPKCEIPVQRTMGCSHITCKCSFEFCYICSSNWREHSICQSAKRNLRVINDIKKKNVGFSDKFLDGFFASKKIKSNDPIILYLINSFFNLLSESSDKSNQSLLEESIILLRNLADMNLKHTSKFDFTVSSCQNMLKKLLRPDITLKLNFGSNYFDLIKTNNIQKVISLSANICMNGVKKSVAKLFVNTQFFDFKQEISNHLNKIIKCNNGTDIELYDPKKIRIFNQHGGQIKNSQEILDGEALFITKSANEQFIEPEIPALTPEEIEKANQDNEEDVKLSYNNTINLFKKLHQKDKRKNDKLKILENEVNQLKLQQQLKID</sequence>
<evidence type="ECO:0000256" key="5">
    <source>
        <dbReference type="ARBA" id="ARBA00022679"/>
    </source>
</evidence>
<evidence type="ECO:0000256" key="11">
    <source>
        <dbReference type="ARBA" id="ARBA00022833"/>
    </source>
</evidence>
<evidence type="ECO:0000313" key="18">
    <source>
        <dbReference type="EMBL" id="EGC37663.1"/>
    </source>
</evidence>
<keyword evidence="10" id="KW-0833">Ubl conjugation pathway</keyword>
<dbReference type="InterPro" id="IPR044066">
    <property type="entry name" value="TRIAD_supradom"/>
</dbReference>
<evidence type="ECO:0000256" key="15">
    <source>
        <dbReference type="SAM" id="Coils"/>
    </source>
</evidence>
<dbReference type="GeneID" id="10499366"/>
<keyword evidence="19" id="KW-1185">Reference proteome</keyword>
<feature type="non-terminal residue" evidence="18">
    <location>
        <position position="831"/>
    </location>
</feature>
<gene>
    <name evidence="18" type="ORF">DICPUDRAFT_29874</name>
</gene>
<feature type="coiled-coil region" evidence="15">
    <location>
        <begin position="798"/>
        <end position="825"/>
    </location>
</feature>
<dbReference type="STRING" id="5786.F0ZEC4"/>
<protein>
    <recommendedName>
        <fullName evidence="4">RBR-type E3 ubiquitin transferase</fullName>
        <ecNumber evidence="4">2.3.2.31</ecNumber>
    </recommendedName>
</protein>
<feature type="domain" description="RING-type" evidence="16">
    <location>
        <begin position="351"/>
        <end position="398"/>
    </location>
</feature>
<evidence type="ECO:0000256" key="1">
    <source>
        <dbReference type="ARBA" id="ARBA00001798"/>
    </source>
</evidence>
<dbReference type="InterPro" id="IPR013083">
    <property type="entry name" value="Znf_RING/FYVE/PHD"/>
</dbReference>
<keyword evidence="7" id="KW-0479">Metal-binding</keyword>
<evidence type="ECO:0000256" key="12">
    <source>
        <dbReference type="ARBA" id="ARBA00022989"/>
    </source>
</evidence>
<dbReference type="RefSeq" id="XP_003285767.1">
    <property type="nucleotide sequence ID" value="XM_003285719.1"/>
</dbReference>
<dbReference type="VEuPathDB" id="AmoebaDB:DICPUDRAFT_29874"/>
<dbReference type="FunFam" id="3.30.40.10:FF:000051">
    <property type="entry name" value="RBR-type E3 ubiquitin transferase"/>
    <property type="match status" value="1"/>
</dbReference>
<evidence type="ECO:0000256" key="7">
    <source>
        <dbReference type="ARBA" id="ARBA00022723"/>
    </source>
</evidence>